<dbReference type="AlphaFoldDB" id="A0A1Y2B8X6"/>
<sequence length="342" mass="38505">MSLEHCRLSRYPASNEVIDQMLETITRHSTNSQSSHLSLIGHLTHHRLQNSFQPVPQHRHVITFSNSSNTSDISTSIGFAYVDTKEESDTATNTWFAPNTPPAFIRSSIHQLVKYCNALPDSPSNNVLFNYISHDYIPYIKDICTVSYEVLPHIGFIYRNTSANALDSLSHPIRARFTIQNESYVIDTIRHSDISTILTNNKYEGYPTREYVESCINCPIVGPLSRVIRVLPSIDAPVPKELGELQPVSWCFVHIGFSIGLMWTMPEYRQRGLGVVCVASVTKALFEYMEKESKNSGKVVAPHCWTQQENAGSIATFRKCGYGIVDGVAVDWIVGTLKEEFK</sequence>
<protein>
    <recommendedName>
        <fullName evidence="3">N-acetyltransferase domain-containing protein</fullName>
    </recommendedName>
</protein>
<dbReference type="OrthoDB" id="2094179at2759"/>
<comment type="caution">
    <text evidence="1">The sequence shown here is derived from an EMBL/GenBank/DDBJ whole genome shotgun (WGS) entry which is preliminary data.</text>
</comment>
<dbReference type="Proteomes" id="UP000193642">
    <property type="component" value="Unassembled WGS sequence"/>
</dbReference>
<evidence type="ECO:0008006" key="3">
    <source>
        <dbReference type="Google" id="ProtNLM"/>
    </source>
</evidence>
<evidence type="ECO:0000313" key="2">
    <source>
        <dbReference type="Proteomes" id="UP000193642"/>
    </source>
</evidence>
<evidence type="ECO:0000313" key="1">
    <source>
        <dbReference type="EMBL" id="ORY30947.1"/>
    </source>
</evidence>
<dbReference type="SUPFAM" id="SSF55729">
    <property type="entry name" value="Acyl-CoA N-acyltransferases (Nat)"/>
    <property type="match status" value="1"/>
</dbReference>
<dbReference type="InterPro" id="IPR016181">
    <property type="entry name" value="Acyl_CoA_acyltransferase"/>
</dbReference>
<name>A0A1Y2B8X6_9FUNG</name>
<dbReference type="EMBL" id="MCGO01000080">
    <property type="protein sequence ID" value="ORY30947.1"/>
    <property type="molecule type" value="Genomic_DNA"/>
</dbReference>
<gene>
    <name evidence="1" type="ORF">BCR33DRAFT_563338</name>
</gene>
<reference evidence="1 2" key="1">
    <citation type="submission" date="2016-07" db="EMBL/GenBank/DDBJ databases">
        <title>Pervasive Adenine N6-methylation of Active Genes in Fungi.</title>
        <authorList>
            <consortium name="DOE Joint Genome Institute"/>
            <person name="Mondo S.J."/>
            <person name="Dannebaum R.O."/>
            <person name="Kuo R.C."/>
            <person name="Labutti K."/>
            <person name="Haridas S."/>
            <person name="Kuo A."/>
            <person name="Salamov A."/>
            <person name="Ahrendt S.R."/>
            <person name="Lipzen A."/>
            <person name="Sullivan W."/>
            <person name="Andreopoulos W.B."/>
            <person name="Clum A."/>
            <person name="Lindquist E."/>
            <person name="Daum C."/>
            <person name="Ramamoorthy G.K."/>
            <person name="Gryganskyi A."/>
            <person name="Culley D."/>
            <person name="Magnuson J.K."/>
            <person name="James T.Y."/>
            <person name="O'Malley M.A."/>
            <person name="Stajich J.E."/>
            <person name="Spatafora J.W."/>
            <person name="Visel A."/>
            <person name="Grigoriev I.V."/>
        </authorList>
    </citation>
    <scope>NUCLEOTIDE SEQUENCE [LARGE SCALE GENOMIC DNA]</scope>
    <source>
        <strain evidence="1 2">JEL800</strain>
    </source>
</reference>
<organism evidence="1 2">
    <name type="scientific">Rhizoclosmatium globosum</name>
    <dbReference type="NCBI Taxonomy" id="329046"/>
    <lineage>
        <taxon>Eukaryota</taxon>
        <taxon>Fungi</taxon>
        <taxon>Fungi incertae sedis</taxon>
        <taxon>Chytridiomycota</taxon>
        <taxon>Chytridiomycota incertae sedis</taxon>
        <taxon>Chytridiomycetes</taxon>
        <taxon>Chytridiales</taxon>
        <taxon>Chytriomycetaceae</taxon>
        <taxon>Rhizoclosmatium</taxon>
    </lineage>
</organism>
<proteinExistence type="predicted"/>
<keyword evidence="2" id="KW-1185">Reference proteome</keyword>
<accession>A0A1Y2B8X6</accession>
<dbReference type="Gene3D" id="3.40.630.30">
    <property type="match status" value="1"/>
</dbReference>